<reference evidence="2 3" key="1">
    <citation type="submission" date="2024-09" db="EMBL/GenBank/DDBJ databases">
        <authorList>
            <person name="Sun Q."/>
            <person name="Mori K."/>
        </authorList>
    </citation>
    <scope>NUCLEOTIDE SEQUENCE [LARGE SCALE GENOMIC DNA]</scope>
    <source>
        <strain evidence="2 3">JCM 3323</strain>
    </source>
</reference>
<feature type="signal peptide" evidence="1">
    <location>
        <begin position="1"/>
        <end position="29"/>
    </location>
</feature>
<dbReference type="EMBL" id="JBHMCE010000001">
    <property type="protein sequence ID" value="MFB9525755.1"/>
    <property type="molecule type" value="Genomic_DNA"/>
</dbReference>
<proteinExistence type="predicted"/>
<gene>
    <name evidence="2" type="ORF">ACFFRN_03895</name>
</gene>
<sequence>MRLTKRVGPMAGAVALVGAVVLGVAPAHADSNTGPVKGPSCGAGYYLQESHAIRGKAGLVAGVVYLYYNRSTGNNCAITRRDRSFTTTRIAAGVQRKGDDKLSQDKGAYHSYAGPTYLYAKGQCVRFGGQLVGRFSTTTETAEWISDWGHCG</sequence>
<keyword evidence="3" id="KW-1185">Reference proteome</keyword>
<accession>A0ABV5PRC2</accession>
<organism evidence="2 3">
    <name type="scientific">Nonomuraea roseola</name>
    <dbReference type="NCBI Taxonomy" id="46179"/>
    <lineage>
        <taxon>Bacteria</taxon>
        <taxon>Bacillati</taxon>
        <taxon>Actinomycetota</taxon>
        <taxon>Actinomycetes</taxon>
        <taxon>Streptosporangiales</taxon>
        <taxon>Streptosporangiaceae</taxon>
        <taxon>Nonomuraea</taxon>
    </lineage>
</organism>
<name>A0ABV5PRC2_9ACTN</name>
<dbReference type="RefSeq" id="WP_346125903.1">
    <property type="nucleotide sequence ID" value="NZ_BAAAXC010000015.1"/>
</dbReference>
<comment type="caution">
    <text evidence="2">The sequence shown here is derived from an EMBL/GenBank/DDBJ whole genome shotgun (WGS) entry which is preliminary data.</text>
</comment>
<evidence type="ECO:0000313" key="2">
    <source>
        <dbReference type="EMBL" id="MFB9525755.1"/>
    </source>
</evidence>
<dbReference type="Proteomes" id="UP001589646">
    <property type="component" value="Unassembled WGS sequence"/>
</dbReference>
<evidence type="ECO:0008006" key="4">
    <source>
        <dbReference type="Google" id="ProtNLM"/>
    </source>
</evidence>
<protein>
    <recommendedName>
        <fullName evidence="4">Serine/threonine protein kinase</fullName>
    </recommendedName>
</protein>
<evidence type="ECO:0000313" key="3">
    <source>
        <dbReference type="Proteomes" id="UP001589646"/>
    </source>
</evidence>
<keyword evidence="1" id="KW-0732">Signal</keyword>
<feature type="chain" id="PRO_5045415657" description="Serine/threonine protein kinase" evidence="1">
    <location>
        <begin position="30"/>
        <end position="152"/>
    </location>
</feature>
<evidence type="ECO:0000256" key="1">
    <source>
        <dbReference type="SAM" id="SignalP"/>
    </source>
</evidence>